<dbReference type="Pfam" id="PF23797">
    <property type="entry name" value="Beta-prop_ELP1_2nd"/>
    <property type="match status" value="1"/>
</dbReference>
<dbReference type="GO" id="GO:0008033">
    <property type="term" value="P:tRNA processing"/>
    <property type="evidence" value="ECO:0007669"/>
    <property type="project" value="UniProtKB-KW"/>
</dbReference>
<name>A0ABD2VTQ2_9HYME</name>
<evidence type="ECO:0000259" key="11">
    <source>
        <dbReference type="Pfam" id="PF23936"/>
    </source>
</evidence>
<dbReference type="InterPro" id="IPR056169">
    <property type="entry name" value="HB_ELP1"/>
</dbReference>
<dbReference type="InterPro" id="IPR056167">
    <property type="entry name" value="A-sol_ELP1"/>
</dbReference>
<protein>
    <recommendedName>
        <fullName evidence="5">Elongator complex protein 1</fullName>
    </recommendedName>
</protein>
<feature type="domain" description="ELP1 three-helical bundle" evidence="11">
    <location>
        <begin position="1150"/>
        <end position="1322"/>
    </location>
</feature>
<keyword evidence="4" id="KW-0819">tRNA processing</keyword>
<keyword evidence="13" id="KW-1185">Reference proteome</keyword>
<evidence type="ECO:0000313" key="12">
    <source>
        <dbReference type="EMBL" id="KAL3384095.1"/>
    </source>
</evidence>
<dbReference type="SUPFAM" id="SSF69322">
    <property type="entry name" value="Tricorn protease domain 2"/>
    <property type="match status" value="1"/>
</dbReference>
<comment type="function">
    <text evidence="5">Component of the elongator complex which is required for multiple tRNA modifications, including mcm5U (5-methoxycarbonylmethyl uridine), mcm5s2U (5-methoxycarbonylmethyl-2-thiouridine), and ncm5U (5-carbamoylmethyl uridine). The elongator complex catalyzes formation of carboxymethyluridine in the wobble base at position 34 in tRNAs.</text>
</comment>
<evidence type="ECO:0000259" key="10">
    <source>
        <dbReference type="Pfam" id="PF23925"/>
    </source>
</evidence>
<feature type="compositionally biased region" description="Basic residues" evidence="6">
    <location>
        <begin position="1241"/>
        <end position="1251"/>
    </location>
</feature>
<comment type="subcellular location">
    <subcellularLocation>
        <location evidence="5">Cytoplasm</location>
    </subcellularLocation>
    <subcellularLocation>
        <location evidence="5">Nucleus</location>
    </subcellularLocation>
</comment>
<organism evidence="12 13">
    <name type="scientific">Trichogramma kaykai</name>
    <dbReference type="NCBI Taxonomy" id="54128"/>
    <lineage>
        <taxon>Eukaryota</taxon>
        <taxon>Metazoa</taxon>
        <taxon>Ecdysozoa</taxon>
        <taxon>Arthropoda</taxon>
        <taxon>Hexapoda</taxon>
        <taxon>Insecta</taxon>
        <taxon>Pterygota</taxon>
        <taxon>Neoptera</taxon>
        <taxon>Endopterygota</taxon>
        <taxon>Hymenoptera</taxon>
        <taxon>Apocrita</taxon>
        <taxon>Proctotrupomorpha</taxon>
        <taxon>Chalcidoidea</taxon>
        <taxon>Trichogrammatidae</taxon>
        <taxon>Trichogramma</taxon>
    </lineage>
</organism>
<dbReference type="Proteomes" id="UP001627154">
    <property type="component" value="Unassembled WGS sequence"/>
</dbReference>
<feature type="domain" description="ELP1 alpha-solenoid" evidence="10">
    <location>
        <begin position="914"/>
        <end position="971"/>
    </location>
</feature>
<keyword evidence="3 5" id="KW-0963">Cytoplasm</keyword>
<feature type="region of interest" description="Disordered" evidence="6">
    <location>
        <begin position="1225"/>
        <end position="1257"/>
    </location>
</feature>
<feature type="domain" description="ELP1 first N-terminal beta-propeller" evidence="7">
    <location>
        <begin position="1"/>
        <end position="345"/>
    </location>
</feature>
<dbReference type="PIRSF" id="PIRSF017233">
    <property type="entry name" value="IKAP"/>
    <property type="match status" value="1"/>
</dbReference>
<evidence type="ECO:0000256" key="1">
    <source>
        <dbReference type="ARBA" id="ARBA00005043"/>
    </source>
</evidence>
<evidence type="ECO:0000256" key="5">
    <source>
        <dbReference type="PIRNR" id="PIRNR017233"/>
    </source>
</evidence>
<gene>
    <name evidence="12" type="ORF">TKK_020045</name>
</gene>
<dbReference type="InterPro" id="IPR056165">
    <property type="entry name" value="Beta-prop_ELP1_2nd"/>
</dbReference>
<evidence type="ECO:0000313" key="13">
    <source>
        <dbReference type="Proteomes" id="UP001627154"/>
    </source>
</evidence>
<keyword evidence="5" id="KW-0539">Nucleus</keyword>
<dbReference type="EMBL" id="JBJJXI010000178">
    <property type="protein sequence ID" value="KAL3384095.1"/>
    <property type="molecule type" value="Genomic_DNA"/>
</dbReference>
<comment type="caution">
    <text evidence="12">The sequence shown here is derived from an EMBL/GenBank/DDBJ whole genome shotgun (WGS) entry which is preliminary data.</text>
</comment>
<comment type="pathway">
    <text evidence="1">tRNA modification; 5-methoxycarbonylmethyl-2-thiouridine-tRNA biosynthesis.</text>
</comment>
<evidence type="ECO:0000259" key="8">
    <source>
        <dbReference type="Pfam" id="PF23797"/>
    </source>
</evidence>
<dbReference type="PANTHER" id="PTHR12747">
    <property type="entry name" value="ELONGATOR COMPLEX PROTEIN 1"/>
    <property type="match status" value="1"/>
</dbReference>
<dbReference type="Pfam" id="PF23936">
    <property type="entry name" value="HB_ELP1"/>
    <property type="match status" value="1"/>
</dbReference>
<accession>A0ABD2VTQ2</accession>
<evidence type="ECO:0000259" key="7">
    <source>
        <dbReference type="Pfam" id="PF04762"/>
    </source>
</evidence>
<dbReference type="Pfam" id="PF23878">
    <property type="entry name" value="TPR_ELP1"/>
    <property type="match status" value="1"/>
</dbReference>
<reference evidence="12 13" key="1">
    <citation type="journal article" date="2024" name="bioRxiv">
        <title>A reference genome for Trichogramma kaykai: A tiny desert-dwelling parasitoid wasp with competing sex-ratio distorters.</title>
        <authorList>
            <person name="Culotta J."/>
            <person name="Lindsey A.R."/>
        </authorList>
    </citation>
    <scope>NUCLEOTIDE SEQUENCE [LARGE SCALE GENOMIC DNA]</scope>
    <source>
        <strain evidence="12 13">KSX58</strain>
    </source>
</reference>
<evidence type="ECO:0000259" key="9">
    <source>
        <dbReference type="Pfam" id="PF23878"/>
    </source>
</evidence>
<dbReference type="InterPro" id="IPR056164">
    <property type="entry name" value="Beta-prop_ELP1_1st"/>
</dbReference>
<dbReference type="Pfam" id="PF04762">
    <property type="entry name" value="Beta-prop_ELP1_1st"/>
    <property type="match status" value="1"/>
</dbReference>
<sequence length="1377" mass="156997">MRNLTVNTQKTCLFTDTEALSQEFKCCYDDDNDIYYLMQPEEKRIIAISGVDNRILLDDRLSLRNNLAVPVGITYSSIQDELYVAFDAGFVIEVKKISSNEMRYAEIDDYKKGMFSINMSPDHEIVVLVTREYEVITLNADYKQLNKVSLKTEEFGEKQFITVGWGSKGTQFHGSEGKAARNVSSVQGRTELDDCMPRITWKGDGTMFAVSYIDLESQARRFRVFSREGTLYYTSELVQGLEACLSWKPSGNLIAGTRKLPNKHTVALFEKNGLMHREFVLPFGGQKILIMDLIWSRNSDILAILHKDVNSNLTSIHLWAEKNYHWYLKQTIFYPPDNPILFATWGQQHDKDLLVLSAKSTSTYTFRWKIDHSRGLTADDGAVVSVINGSNVHVTCFKDGIVPPPMAQQILEFAGPVNALSFAPPGCELNTNEFLVLLSNNKLYKFESEKDEGKLVYKTNSSYIINLPLEEPEKYSLNLINHLLWYTPKLVLCSLATGLKSSLCKIELRNIENLDKILIDLTIIKEMPGQIQHILTSSATGDAYIVCDSKLYTYSVVSGLEKSSLYLGDEPPVKLEFVQFGSREVIVNLSRKHVLYIGGKQVANNVTSFHVHSEFFLITTLQHTLIAFRLDEDGLMQLENKDLTIQPWTMEDSKAQRIQELSIRRVERGSTLVTVLPRDCKVILQMPRGNLECIQPRALSLVIIGTYIDNLEFLSAFDLMRKQRIDLNLLYDHSPDTFINNAEKFVSDVKKSSWLSLFLSELREENVTKTAYKSSYMGKNSVTNDSRVNKVEEVCTRLREIMEKNSSAYLQPILISLVKNQKRCGLEAALRKVREIMDMAKVEELKIELKSDPPSPKFDTEGRVVMDSEVPQLSDKELTDELGRQVDINGMIDEEEGIPLEKEFEPIELVVTPTQDNITPADEAMKYLMYMVNVNTLYDVALGMYDFDLVTLIAEKAQKDPKEYVPFLNDLAQLDDHYMKFSIDKYLKRYSSALDHIAKLPEKFDECLKFINTHKLFAKAMRLFNKQPEAYKQIAGLYGEHLISKNNEKEAGIMFTKAGLYSEALQAFKRGGCVKEAIVTAAHKLNMGLREQIYLYEELVYELKEQKRYQEAAEVLRKHLNRPEDAVVALCDGRFFDAAWSDAHHMKRLDLLETHVKPGIYRHTEFLLEQLAKNHAEFLKYKTRLAVVREEAANRAAARLNFDDGDEMEGNNGLSDLLSDTTSIAGSTVSRSSRSSGRSYRSSKNRRKHERKMQSVKEGSAYEDLALIRALHGLVTQTYAMRAEIRSLGEMLLLIDGDESASNLYKAIVAFLKDINSSKQEIWPPNAEKIPEPVTADPNMPTFTLEPHLLTAPVEMPIKWRMDMFEEEDDNKHVTDK</sequence>
<evidence type="ECO:0000256" key="3">
    <source>
        <dbReference type="ARBA" id="ARBA00022490"/>
    </source>
</evidence>
<evidence type="ECO:0000256" key="2">
    <source>
        <dbReference type="ARBA" id="ARBA00006086"/>
    </source>
</evidence>
<dbReference type="InterPro" id="IPR056166">
    <property type="entry name" value="TPR_ELP1"/>
</dbReference>
<dbReference type="GO" id="GO:0005634">
    <property type="term" value="C:nucleus"/>
    <property type="evidence" value="ECO:0007669"/>
    <property type="project" value="UniProtKB-SubCell"/>
</dbReference>
<comment type="similarity">
    <text evidence="2 5">Belongs to the ELP1/IKA1 family.</text>
</comment>
<feature type="compositionally biased region" description="Low complexity" evidence="6">
    <location>
        <begin position="1227"/>
        <end position="1240"/>
    </location>
</feature>
<dbReference type="InterPro" id="IPR006849">
    <property type="entry name" value="Elp1"/>
</dbReference>
<evidence type="ECO:0000256" key="6">
    <source>
        <dbReference type="SAM" id="MobiDB-lite"/>
    </source>
</evidence>
<dbReference type="PANTHER" id="PTHR12747:SF0">
    <property type="entry name" value="ELONGATOR COMPLEX PROTEIN 1"/>
    <property type="match status" value="1"/>
</dbReference>
<feature type="domain" description="ELP1 N-terminal second beta-propeller" evidence="8">
    <location>
        <begin position="386"/>
        <end position="673"/>
    </location>
</feature>
<dbReference type="GO" id="GO:0005737">
    <property type="term" value="C:cytoplasm"/>
    <property type="evidence" value="ECO:0007669"/>
    <property type="project" value="UniProtKB-SubCell"/>
</dbReference>
<dbReference type="Pfam" id="PF23925">
    <property type="entry name" value="A-sol_ELP1"/>
    <property type="match status" value="2"/>
</dbReference>
<feature type="domain" description="ELP1 alpha-solenoid" evidence="10">
    <location>
        <begin position="697"/>
        <end position="845"/>
    </location>
</feature>
<evidence type="ECO:0000256" key="4">
    <source>
        <dbReference type="ARBA" id="ARBA00022694"/>
    </source>
</evidence>
<proteinExistence type="inferred from homology"/>
<feature type="domain" description="ELP1 TPR" evidence="9">
    <location>
        <begin position="978"/>
        <end position="1138"/>
    </location>
</feature>